<name>A0ABQ6P3M4_9SPHN</name>
<proteinExistence type="predicted"/>
<sequence length="336" mass="36043">MSQTIMQPTPAWQVMLDGKDLTAKLAPRLLSLSLAEDRAEKADTLELTLHDDDGAMVLPPEGARLTVAFGWAKGAGVTLGLVNKGSFVVDEVRFSGPPDTVTISARSADFAGAYRKRKNRSHHGQTLGAIVALVARDNGLKASCHADLAAVVVTAAEQAHKSDMEFLRDLGRRYDAIATVKAGTLIFAPVNARTTASGKAIPSFTLTRRKADHVDYHRAARDGAQDGAEAQYYDQDSAARKTVSTPGTHRKRLKKVYASQADARAAANSERNRLARAAATMSFTLALGDARIGANTSVTVTGCKSEINKRAWRVTSVRHELDGQRGFTTALEMEGV</sequence>
<protein>
    <submittedName>
        <fullName evidence="1">Phage late control D family protein</fullName>
    </submittedName>
</protein>
<dbReference type="InterPro" id="IPR052726">
    <property type="entry name" value="Phage_Baseplate_Hub"/>
</dbReference>
<dbReference type="RefSeq" id="WP_317973679.1">
    <property type="nucleotide sequence ID" value="NZ_BTFW01000001.1"/>
</dbReference>
<organism evidence="1 2">
    <name type="scientific">Novosphingobium pituita</name>
    <dbReference type="NCBI Taxonomy" id="3056842"/>
    <lineage>
        <taxon>Bacteria</taxon>
        <taxon>Pseudomonadati</taxon>
        <taxon>Pseudomonadota</taxon>
        <taxon>Alphaproteobacteria</taxon>
        <taxon>Sphingomonadales</taxon>
        <taxon>Sphingomonadaceae</taxon>
        <taxon>Novosphingobium</taxon>
    </lineage>
</organism>
<dbReference type="PANTHER" id="PTHR35862">
    <property type="entry name" value="FELS-2 PROPHAGE PROTEIN"/>
    <property type="match status" value="1"/>
</dbReference>
<evidence type="ECO:0000313" key="1">
    <source>
        <dbReference type="EMBL" id="GMM59848.1"/>
    </source>
</evidence>
<gene>
    <name evidence="1" type="ORF">NUTIK01_06250</name>
</gene>
<accession>A0ABQ6P3M4</accession>
<dbReference type="EMBL" id="BTFW01000001">
    <property type="protein sequence ID" value="GMM59848.1"/>
    <property type="molecule type" value="Genomic_DNA"/>
</dbReference>
<keyword evidence="2" id="KW-1185">Reference proteome</keyword>
<comment type="caution">
    <text evidence="1">The sequence shown here is derived from an EMBL/GenBank/DDBJ whole genome shotgun (WGS) entry which is preliminary data.</text>
</comment>
<dbReference type="PANTHER" id="PTHR35862:SF3">
    <property type="entry name" value="FELS-2 PROPHAGE PROTEIN"/>
    <property type="match status" value="1"/>
</dbReference>
<reference evidence="1 2" key="1">
    <citation type="submission" date="2023-06" db="EMBL/GenBank/DDBJ databases">
        <title>Draft genome sequence of Novosphingobium sp. strain IK01.</title>
        <authorList>
            <person name="Hatamoto M."/>
            <person name="Ikarashi T."/>
            <person name="Yamaguchi T."/>
        </authorList>
    </citation>
    <scope>NUCLEOTIDE SEQUENCE [LARGE SCALE GENOMIC DNA]</scope>
    <source>
        <strain evidence="1 2">IK01</strain>
    </source>
</reference>
<dbReference type="SUPFAM" id="SSF69279">
    <property type="entry name" value="Phage tail proteins"/>
    <property type="match status" value="1"/>
</dbReference>
<dbReference type="Proteomes" id="UP001187221">
    <property type="component" value="Unassembled WGS sequence"/>
</dbReference>
<evidence type="ECO:0000313" key="2">
    <source>
        <dbReference type="Proteomes" id="UP001187221"/>
    </source>
</evidence>